<feature type="transmembrane region" description="Helical" evidence="1">
    <location>
        <begin position="40"/>
        <end position="59"/>
    </location>
</feature>
<dbReference type="Proteomes" id="UP001597262">
    <property type="component" value="Unassembled WGS sequence"/>
</dbReference>
<evidence type="ECO:0000256" key="1">
    <source>
        <dbReference type="SAM" id="Phobius"/>
    </source>
</evidence>
<gene>
    <name evidence="2" type="ORF">ACFQ3W_13505</name>
</gene>
<comment type="caution">
    <text evidence="2">The sequence shown here is derived from an EMBL/GenBank/DDBJ whole genome shotgun (WGS) entry which is preliminary data.</text>
</comment>
<evidence type="ECO:0000313" key="2">
    <source>
        <dbReference type="EMBL" id="MFD1177308.1"/>
    </source>
</evidence>
<feature type="transmembrane region" description="Helical" evidence="1">
    <location>
        <begin position="18"/>
        <end position="34"/>
    </location>
</feature>
<feature type="transmembrane region" description="Helical" evidence="1">
    <location>
        <begin position="80"/>
        <end position="101"/>
    </location>
</feature>
<name>A0ABW3RY83_9BACL</name>
<feature type="transmembrane region" description="Helical" evidence="1">
    <location>
        <begin position="144"/>
        <end position="161"/>
    </location>
</feature>
<keyword evidence="3" id="KW-1185">Reference proteome</keyword>
<evidence type="ECO:0000313" key="3">
    <source>
        <dbReference type="Proteomes" id="UP001597262"/>
    </source>
</evidence>
<feature type="transmembrane region" description="Helical" evidence="1">
    <location>
        <begin position="181"/>
        <end position="201"/>
    </location>
</feature>
<keyword evidence="1" id="KW-1133">Transmembrane helix</keyword>
<feature type="transmembrane region" description="Helical" evidence="1">
    <location>
        <begin position="113"/>
        <end position="137"/>
    </location>
</feature>
<dbReference type="EMBL" id="JBHTLM010000008">
    <property type="protein sequence ID" value="MFD1177308.1"/>
    <property type="molecule type" value="Genomic_DNA"/>
</dbReference>
<dbReference type="RefSeq" id="WP_379319742.1">
    <property type="nucleotide sequence ID" value="NZ_JBHTLM010000008.1"/>
</dbReference>
<proteinExistence type="predicted"/>
<keyword evidence="1" id="KW-0472">Membrane</keyword>
<organism evidence="2 3">
    <name type="scientific">Paenibacillus puldeungensis</name>
    <dbReference type="NCBI Taxonomy" id="696536"/>
    <lineage>
        <taxon>Bacteria</taxon>
        <taxon>Bacillati</taxon>
        <taxon>Bacillota</taxon>
        <taxon>Bacilli</taxon>
        <taxon>Bacillales</taxon>
        <taxon>Paenibacillaceae</taxon>
        <taxon>Paenibacillus</taxon>
    </lineage>
</organism>
<keyword evidence="1" id="KW-0812">Transmembrane</keyword>
<sequence>MHNLVHLVRKDLMLMQRYLWLIAIYAVVFSSFVQSGNSPLYGMLPGMVLILILNTDIRLPNQHFLVSLPVRRRFLVMSKYVSCLIGIVAALFCCLLLNAGADAMYGRPIHWDWSLTFTLLLAQVLFMSLYIPFYYWLGLKGAQYMNVAMIVVLMVGSQVVSELLGGEDAIKLLTTVGQHPYAAGLLGVSVTLLVMVISYFISRAIFTRRNL</sequence>
<dbReference type="Pfam" id="PF13346">
    <property type="entry name" value="ABC2_membrane_5"/>
    <property type="match status" value="1"/>
</dbReference>
<dbReference type="InterPro" id="IPR025699">
    <property type="entry name" value="ABC2_memb-like"/>
</dbReference>
<accession>A0ABW3RY83</accession>
<protein>
    <submittedName>
        <fullName evidence="2">ABC-2 transporter permease</fullName>
    </submittedName>
</protein>
<reference evidence="3" key="1">
    <citation type="journal article" date="2019" name="Int. J. Syst. Evol. Microbiol.">
        <title>The Global Catalogue of Microorganisms (GCM) 10K type strain sequencing project: providing services to taxonomists for standard genome sequencing and annotation.</title>
        <authorList>
            <consortium name="The Broad Institute Genomics Platform"/>
            <consortium name="The Broad Institute Genome Sequencing Center for Infectious Disease"/>
            <person name="Wu L."/>
            <person name="Ma J."/>
        </authorList>
    </citation>
    <scope>NUCLEOTIDE SEQUENCE [LARGE SCALE GENOMIC DNA]</scope>
    <source>
        <strain evidence="3">CCUG 59189</strain>
    </source>
</reference>
<dbReference type="PANTHER" id="PTHR41309:SF2">
    <property type="entry name" value="MEMBRANE PROTEIN"/>
    <property type="match status" value="1"/>
</dbReference>
<dbReference type="PANTHER" id="PTHR41309">
    <property type="entry name" value="MEMBRANE PROTEIN-RELATED"/>
    <property type="match status" value="1"/>
</dbReference>